<reference evidence="1 2" key="1">
    <citation type="submission" date="2016-11" db="EMBL/GenBank/DDBJ databases">
        <title>Rahnella oryzae sp. nov., isolated from rice root.</title>
        <authorList>
            <person name="Zhang X.-X."/>
            <person name="Zhang J."/>
        </authorList>
    </citation>
    <scope>NUCLEOTIDE SEQUENCE [LARGE SCALE GENOMIC DNA]</scope>
    <source>
        <strain evidence="1 2">J11-6</strain>
    </source>
</reference>
<organism evidence="1 2">
    <name type="scientific">Serratia oryzae</name>
    <dbReference type="NCBI Taxonomy" id="2034155"/>
    <lineage>
        <taxon>Bacteria</taxon>
        <taxon>Pseudomonadati</taxon>
        <taxon>Pseudomonadota</taxon>
        <taxon>Gammaproteobacteria</taxon>
        <taxon>Enterobacterales</taxon>
        <taxon>Yersiniaceae</taxon>
        <taxon>Serratia</taxon>
    </lineage>
</organism>
<gene>
    <name evidence="1" type="ORF">BMI79_06405</name>
</gene>
<evidence type="ECO:0000313" key="1">
    <source>
        <dbReference type="EMBL" id="OMQ24463.1"/>
    </source>
</evidence>
<sequence>MARTINLNPGIGASAHLIQHSGLVLTSLYFEYTHLYLIPQGQTRVRWQQADVVAHAGQLLIVNSSQTVDILNTAADNGTFSCQLLIYDPLLFSTLFCAVDPSPPAPFSGVLALSTLSKRIFT</sequence>
<dbReference type="STRING" id="2034155.BMI79_06405"/>
<dbReference type="Proteomes" id="UP000216021">
    <property type="component" value="Unassembled WGS sequence"/>
</dbReference>
<accession>A0A1S8CKK0</accession>
<dbReference type="AlphaFoldDB" id="A0A1S8CKK0"/>
<dbReference type="EMBL" id="MOXD01000003">
    <property type="protein sequence ID" value="OMQ24463.1"/>
    <property type="molecule type" value="Genomic_DNA"/>
</dbReference>
<evidence type="ECO:0008006" key="3">
    <source>
        <dbReference type="Google" id="ProtNLM"/>
    </source>
</evidence>
<name>A0A1S8CKK0_9GAMM</name>
<evidence type="ECO:0000313" key="2">
    <source>
        <dbReference type="Proteomes" id="UP000216021"/>
    </source>
</evidence>
<comment type="caution">
    <text evidence="1">The sequence shown here is derived from an EMBL/GenBank/DDBJ whole genome shotgun (WGS) entry which is preliminary data.</text>
</comment>
<keyword evidence="2" id="KW-1185">Reference proteome</keyword>
<protein>
    <recommendedName>
        <fullName evidence="3">AraC-type arabinose-binding/dimerisation domain-containing protein</fullName>
    </recommendedName>
</protein>
<proteinExistence type="predicted"/>